<gene>
    <name evidence="2" type="ORF">C2G38_2194953</name>
</gene>
<name>A0A397UXP6_9GLOM</name>
<feature type="region of interest" description="Disordered" evidence="1">
    <location>
        <begin position="43"/>
        <end position="82"/>
    </location>
</feature>
<feature type="compositionally biased region" description="Polar residues" evidence="1">
    <location>
        <begin position="43"/>
        <end position="52"/>
    </location>
</feature>
<evidence type="ECO:0000313" key="3">
    <source>
        <dbReference type="Proteomes" id="UP000266673"/>
    </source>
</evidence>
<accession>A0A397UXP6</accession>
<reference evidence="2 3" key="1">
    <citation type="submission" date="2018-06" db="EMBL/GenBank/DDBJ databases">
        <title>Comparative genomics reveals the genomic features of Rhizophagus irregularis, R. cerebriforme, R. diaphanum and Gigaspora rosea, and their symbiotic lifestyle signature.</title>
        <authorList>
            <person name="Morin E."/>
            <person name="San Clemente H."/>
            <person name="Chen E.C.H."/>
            <person name="De La Providencia I."/>
            <person name="Hainaut M."/>
            <person name="Kuo A."/>
            <person name="Kohler A."/>
            <person name="Murat C."/>
            <person name="Tang N."/>
            <person name="Roy S."/>
            <person name="Loubradou J."/>
            <person name="Henrissat B."/>
            <person name="Grigoriev I.V."/>
            <person name="Corradi N."/>
            <person name="Roux C."/>
            <person name="Martin F.M."/>
        </authorList>
    </citation>
    <scope>NUCLEOTIDE SEQUENCE [LARGE SCALE GENOMIC DNA]</scope>
    <source>
        <strain evidence="2 3">DAOM 194757</strain>
    </source>
</reference>
<sequence>MAKSTSVINYSNAISKQHNMKSTLIQQTMIPNITQAMNDANDVESTTWISPTTKDKAPTNDERQSTNQLQKNTNVERETNKRLSSALVEAEMAYDF</sequence>
<proteinExistence type="predicted"/>
<dbReference type="AlphaFoldDB" id="A0A397UXP6"/>
<evidence type="ECO:0000313" key="2">
    <source>
        <dbReference type="EMBL" id="RIB14512.1"/>
    </source>
</evidence>
<feature type="compositionally biased region" description="Basic and acidic residues" evidence="1">
    <location>
        <begin position="53"/>
        <end position="64"/>
    </location>
</feature>
<dbReference type="EMBL" id="QKWP01000825">
    <property type="protein sequence ID" value="RIB14512.1"/>
    <property type="molecule type" value="Genomic_DNA"/>
</dbReference>
<comment type="caution">
    <text evidence="2">The sequence shown here is derived from an EMBL/GenBank/DDBJ whole genome shotgun (WGS) entry which is preliminary data.</text>
</comment>
<keyword evidence="3" id="KW-1185">Reference proteome</keyword>
<dbReference type="Proteomes" id="UP000266673">
    <property type="component" value="Unassembled WGS sequence"/>
</dbReference>
<evidence type="ECO:0000256" key="1">
    <source>
        <dbReference type="SAM" id="MobiDB-lite"/>
    </source>
</evidence>
<organism evidence="2 3">
    <name type="scientific">Gigaspora rosea</name>
    <dbReference type="NCBI Taxonomy" id="44941"/>
    <lineage>
        <taxon>Eukaryota</taxon>
        <taxon>Fungi</taxon>
        <taxon>Fungi incertae sedis</taxon>
        <taxon>Mucoromycota</taxon>
        <taxon>Glomeromycotina</taxon>
        <taxon>Glomeromycetes</taxon>
        <taxon>Diversisporales</taxon>
        <taxon>Gigasporaceae</taxon>
        <taxon>Gigaspora</taxon>
    </lineage>
</organism>
<protein>
    <submittedName>
        <fullName evidence="2">Uncharacterized protein</fullName>
    </submittedName>
</protein>